<dbReference type="InterPro" id="IPR001810">
    <property type="entry name" value="F-box_dom"/>
</dbReference>
<dbReference type="AlphaFoldDB" id="A0A444XTD9"/>
<dbReference type="InterPro" id="IPR036047">
    <property type="entry name" value="F-box-like_dom_sf"/>
</dbReference>
<dbReference type="InterPro" id="IPR050796">
    <property type="entry name" value="SCF_F-box_component"/>
</dbReference>
<dbReference type="Gene3D" id="1.20.1280.50">
    <property type="match status" value="1"/>
</dbReference>
<dbReference type="InterPro" id="IPR006527">
    <property type="entry name" value="F-box-assoc_dom_typ1"/>
</dbReference>
<dbReference type="Gramene" id="arahy.Tifrunner.gnm2.ann2.Ah19g478700.1">
    <property type="protein sequence ID" value="arahy.Tifrunner.gnm2.ann2.Ah19g478700.1-CDS"/>
    <property type="gene ID" value="arahy.Tifrunner.gnm2.ann2.Ah19g478700"/>
</dbReference>
<dbReference type="PANTHER" id="PTHR31672">
    <property type="entry name" value="BNACNNG10540D PROTEIN"/>
    <property type="match status" value="1"/>
</dbReference>
<dbReference type="Pfam" id="PF07734">
    <property type="entry name" value="FBA_1"/>
    <property type="match status" value="1"/>
</dbReference>
<dbReference type="SMART" id="SM00256">
    <property type="entry name" value="FBOX"/>
    <property type="match status" value="1"/>
</dbReference>
<feature type="domain" description="F-box" evidence="1">
    <location>
        <begin position="95"/>
        <end position="145"/>
    </location>
</feature>
<gene>
    <name evidence="2" type="ORF">Ahy_B09g099267</name>
</gene>
<dbReference type="STRING" id="3818.A0A444XTD9"/>
<keyword evidence="3" id="KW-1185">Reference proteome</keyword>
<proteinExistence type="predicted"/>
<dbReference type="NCBIfam" id="TIGR01640">
    <property type="entry name" value="F_box_assoc_1"/>
    <property type="match status" value="1"/>
</dbReference>
<accession>A0A444XTD9</accession>
<dbReference type="PROSITE" id="PS50181">
    <property type="entry name" value="FBOX"/>
    <property type="match status" value="1"/>
</dbReference>
<dbReference type="InterPro" id="IPR017451">
    <property type="entry name" value="F-box-assoc_interact_dom"/>
</dbReference>
<evidence type="ECO:0000259" key="1">
    <source>
        <dbReference type="PROSITE" id="PS50181"/>
    </source>
</evidence>
<protein>
    <recommendedName>
        <fullName evidence="1">F-box domain-containing protein</fullName>
    </recommendedName>
</protein>
<comment type="caution">
    <text evidence="2">The sequence shown here is derived from an EMBL/GenBank/DDBJ whole genome shotgun (WGS) entry which is preliminary data.</text>
</comment>
<dbReference type="Pfam" id="PF00646">
    <property type="entry name" value="F-box"/>
    <property type="match status" value="1"/>
</dbReference>
<reference evidence="2 3" key="1">
    <citation type="submission" date="2019-01" db="EMBL/GenBank/DDBJ databases">
        <title>Sequencing of cultivated peanut Arachis hypogaea provides insights into genome evolution and oil improvement.</title>
        <authorList>
            <person name="Chen X."/>
        </authorList>
    </citation>
    <scope>NUCLEOTIDE SEQUENCE [LARGE SCALE GENOMIC DNA]</scope>
    <source>
        <strain evidence="3">cv. Fuhuasheng</strain>
        <tissue evidence="2">Leaves</tissue>
    </source>
</reference>
<dbReference type="Proteomes" id="UP000289738">
    <property type="component" value="Chromosome B09"/>
</dbReference>
<sequence>MVLSSRRFLAGSLNSISAMRSSDSVLILEVVSSGLPSAISGCNAVVMTTAQGVLETPRPDVFLVRRHRRFKNTLGVVMTTALHPVIAESNPLETTTTINTLSEDLIAEILFRLPARNLLELKTVCKSWKTLISNSRFALNHFRRSIADPTMTNPRLVYSTRHFVDCNIGFFPVQPLLKNTSSPSSNPTTVVSFEMKDCLEILGSCNGLLCLLEIICNFVRLWNPCTGVESDWIEIEQRGVEVVNHGFGYDHVHDRYKLLLFVQKRRQEPTSPMVLTFGANNSWSTMPDFPFYPQRCKGEFVSGTLNWIHKVPVTLNSWMIVFFDLARESFGEVFLPFMNGENVCEPVLQVARECLCVCVDHQKSHFDVWIMKEYGVQESWTKLIVISHVELKHYEPPYPLYLVYIYENGVVLTIPPTSYKLVLYDPNDHNRLHYPLFDSSSDGMTKFPMSERAAPRGFHVFHESLVSPSHLGLPSEVAYWD</sequence>
<evidence type="ECO:0000313" key="2">
    <source>
        <dbReference type="EMBL" id="RYQ93011.1"/>
    </source>
</evidence>
<organism evidence="2 3">
    <name type="scientific">Arachis hypogaea</name>
    <name type="common">Peanut</name>
    <dbReference type="NCBI Taxonomy" id="3818"/>
    <lineage>
        <taxon>Eukaryota</taxon>
        <taxon>Viridiplantae</taxon>
        <taxon>Streptophyta</taxon>
        <taxon>Embryophyta</taxon>
        <taxon>Tracheophyta</taxon>
        <taxon>Spermatophyta</taxon>
        <taxon>Magnoliopsida</taxon>
        <taxon>eudicotyledons</taxon>
        <taxon>Gunneridae</taxon>
        <taxon>Pentapetalae</taxon>
        <taxon>rosids</taxon>
        <taxon>fabids</taxon>
        <taxon>Fabales</taxon>
        <taxon>Fabaceae</taxon>
        <taxon>Papilionoideae</taxon>
        <taxon>50 kb inversion clade</taxon>
        <taxon>dalbergioids sensu lato</taxon>
        <taxon>Dalbergieae</taxon>
        <taxon>Pterocarpus clade</taxon>
        <taxon>Arachis</taxon>
    </lineage>
</organism>
<dbReference type="PANTHER" id="PTHR31672:SF13">
    <property type="entry name" value="F-BOX PROTEIN CPR30-LIKE"/>
    <property type="match status" value="1"/>
</dbReference>
<dbReference type="EMBL" id="SDMP01000019">
    <property type="protein sequence ID" value="RYQ93011.1"/>
    <property type="molecule type" value="Genomic_DNA"/>
</dbReference>
<name>A0A444XTD9_ARAHY</name>
<evidence type="ECO:0000313" key="3">
    <source>
        <dbReference type="Proteomes" id="UP000289738"/>
    </source>
</evidence>
<dbReference type="SUPFAM" id="SSF81383">
    <property type="entry name" value="F-box domain"/>
    <property type="match status" value="1"/>
</dbReference>